<reference evidence="19" key="1">
    <citation type="submission" date="2021-01" db="EMBL/GenBank/DDBJ databases">
        <authorList>
            <person name="Zahm M."/>
            <person name="Roques C."/>
            <person name="Cabau C."/>
            <person name="Klopp C."/>
            <person name="Donnadieu C."/>
            <person name="Jouanno E."/>
            <person name="Lampietro C."/>
            <person name="Louis A."/>
            <person name="Herpin A."/>
            <person name="Echchiki A."/>
            <person name="Berthelot C."/>
            <person name="Parey E."/>
            <person name="Roest-Crollius H."/>
            <person name="Braasch I."/>
            <person name="Postlethwait J."/>
            <person name="Bobe J."/>
            <person name="Montfort J."/>
            <person name="Bouchez O."/>
            <person name="Begum T."/>
            <person name="Mejri S."/>
            <person name="Adams A."/>
            <person name="Chen W.-J."/>
            <person name="Guiguen Y."/>
        </authorList>
    </citation>
    <scope>NUCLEOTIDE SEQUENCE</scope>
    <source>
        <strain evidence="19">YG-15Mar2019-1</strain>
        <tissue evidence="19">Brain</tissue>
    </source>
</reference>
<keyword evidence="11" id="KW-0482">Metalloprotease</keyword>
<dbReference type="Pfam" id="PF22934">
    <property type="entry name" value="SPRTN_ZBD"/>
    <property type="match status" value="1"/>
</dbReference>
<feature type="compositionally biased region" description="Polar residues" evidence="17">
    <location>
        <begin position="391"/>
        <end position="400"/>
    </location>
</feature>
<dbReference type="InterPro" id="IPR055220">
    <property type="entry name" value="SPRTN_ZBD"/>
</dbReference>
<keyword evidence="6" id="KW-0479">Metal-binding</keyword>
<dbReference type="GO" id="GO:0008270">
    <property type="term" value="F:zinc ion binding"/>
    <property type="evidence" value="ECO:0007669"/>
    <property type="project" value="UniProtKB-KW"/>
</dbReference>
<keyword evidence="8 16" id="KW-0863">Zinc-finger</keyword>
<keyword evidence="20" id="KW-1185">Reference proteome</keyword>
<evidence type="ECO:0000256" key="4">
    <source>
        <dbReference type="ARBA" id="ARBA00022454"/>
    </source>
</evidence>
<evidence type="ECO:0000256" key="16">
    <source>
        <dbReference type="PROSITE-ProRule" id="PRU01256"/>
    </source>
</evidence>
<feature type="compositionally biased region" description="Low complexity" evidence="17">
    <location>
        <begin position="347"/>
        <end position="358"/>
    </location>
</feature>
<dbReference type="AlphaFoldDB" id="A0A9D3T0A0"/>
<evidence type="ECO:0000256" key="5">
    <source>
        <dbReference type="ARBA" id="ARBA00022670"/>
    </source>
</evidence>
<dbReference type="GO" id="GO:0005694">
    <property type="term" value="C:chromosome"/>
    <property type="evidence" value="ECO:0007669"/>
    <property type="project" value="UniProtKB-SubCell"/>
</dbReference>
<keyword evidence="5" id="KW-0645">Protease</keyword>
<dbReference type="InterPro" id="IPR044245">
    <property type="entry name" value="Spartan"/>
</dbReference>
<evidence type="ECO:0000256" key="8">
    <source>
        <dbReference type="ARBA" id="ARBA00022771"/>
    </source>
</evidence>
<evidence type="ECO:0000256" key="7">
    <source>
        <dbReference type="ARBA" id="ARBA00022763"/>
    </source>
</evidence>
<evidence type="ECO:0000256" key="14">
    <source>
        <dbReference type="ARBA" id="ARBA00023885"/>
    </source>
</evidence>
<evidence type="ECO:0000256" key="17">
    <source>
        <dbReference type="SAM" id="MobiDB-lite"/>
    </source>
</evidence>
<evidence type="ECO:0000313" key="19">
    <source>
        <dbReference type="EMBL" id="KAG7460965.1"/>
    </source>
</evidence>
<organism evidence="19 20">
    <name type="scientific">Megalops atlanticus</name>
    <name type="common">Tarpon</name>
    <name type="synonym">Clupea gigantea</name>
    <dbReference type="NCBI Taxonomy" id="7932"/>
    <lineage>
        <taxon>Eukaryota</taxon>
        <taxon>Metazoa</taxon>
        <taxon>Chordata</taxon>
        <taxon>Craniata</taxon>
        <taxon>Vertebrata</taxon>
        <taxon>Euteleostomi</taxon>
        <taxon>Actinopterygii</taxon>
        <taxon>Neopterygii</taxon>
        <taxon>Teleostei</taxon>
        <taxon>Elopiformes</taxon>
        <taxon>Megalopidae</taxon>
        <taxon>Megalops</taxon>
    </lineage>
</organism>
<evidence type="ECO:0000256" key="11">
    <source>
        <dbReference type="ARBA" id="ARBA00023049"/>
    </source>
</evidence>
<feature type="region of interest" description="Disordered" evidence="17">
    <location>
        <begin position="300"/>
        <end position="519"/>
    </location>
</feature>
<dbReference type="GO" id="GO:0003697">
    <property type="term" value="F:single-stranded DNA binding"/>
    <property type="evidence" value="ECO:0007669"/>
    <property type="project" value="InterPro"/>
</dbReference>
<evidence type="ECO:0000256" key="15">
    <source>
        <dbReference type="ARBA" id="ARBA00030396"/>
    </source>
</evidence>
<keyword evidence="7 16" id="KW-0227">DNA damage</keyword>
<feature type="compositionally biased region" description="Basic and acidic residues" evidence="17">
    <location>
        <begin position="241"/>
        <end position="263"/>
    </location>
</feature>
<evidence type="ECO:0000256" key="13">
    <source>
        <dbReference type="ARBA" id="ARBA00023242"/>
    </source>
</evidence>
<protein>
    <recommendedName>
        <fullName evidence="14">DNA-dependent metalloprotease SPRTN</fullName>
    </recommendedName>
    <alternativeName>
        <fullName evidence="15">Protein with SprT-like domain at the N terminus</fullName>
    </alternativeName>
</protein>
<comment type="similarity">
    <text evidence="3">Belongs to the Spartan family.</text>
</comment>
<name>A0A9D3T0A0_MEGAT</name>
<evidence type="ECO:0000256" key="9">
    <source>
        <dbReference type="ARBA" id="ARBA00022801"/>
    </source>
</evidence>
<feature type="compositionally biased region" description="Polar residues" evidence="17">
    <location>
        <begin position="326"/>
        <end position="346"/>
    </location>
</feature>
<dbReference type="OrthoDB" id="5236983at2759"/>
<keyword evidence="10" id="KW-0862">Zinc</keyword>
<feature type="domain" description="UBZ4-type" evidence="18">
    <location>
        <begin position="568"/>
        <end position="592"/>
    </location>
</feature>
<feature type="compositionally biased region" description="Polar residues" evidence="17">
    <location>
        <begin position="367"/>
        <end position="379"/>
    </location>
</feature>
<dbReference type="GO" id="GO:0006281">
    <property type="term" value="P:DNA repair"/>
    <property type="evidence" value="ECO:0007669"/>
    <property type="project" value="UniProtKB-KW"/>
</dbReference>
<keyword evidence="12 16" id="KW-0234">DNA repair</keyword>
<dbReference type="GO" id="GO:0005634">
    <property type="term" value="C:nucleus"/>
    <property type="evidence" value="ECO:0007669"/>
    <property type="project" value="UniProtKB-SubCell"/>
</dbReference>
<evidence type="ECO:0000256" key="6">
    <source>
        <dbReference type="ARBA" id="ARBA00022723"/>
    </source>
</evidence>
<comment type="caution">
    <text evidence="19">The sequence shown here is derived from an EMBL/GenBank/DDBJ whole genome shotgun (WGS) entry which is preliminary data.</text>
</comment>
<keyword evidence="13" id="KW-0539">Nucleus</keyword>
<comment type="subcellular location">
    <subcellularLocation>
        <location evidence="2">Chromosome</location>
    </subcellularLocation>
    <subcellularLocation>
        <location evidence="1">Nucleus</location>
    </subcellularLocation>
</comment>
<dbReference type="SMART" id="SM00734">
    <property type="entry name" value="ZnF_Rad18"/>
    <property type="match status" value="1"/>
</dbReference>
<evidence type="ECO:0000256" key="3">
    <source>
        <dbReference type="ARBA" id="ARBA00010724"/>
    </source>
</evidence>
<dbReference type="GO" id="GO:0004222">
    <property type="term" value="F:metalloendopeptidase activity"/>
    <property type="evidence" value="ECO:0007669"/>
    <property type="project" value="InterPro"/>
</dbReference>
<evidence type="ECO:0000256" key="1">
    <source>
        <dbReference type="ARBA" id="ARBA00004123"/>
    </source>
</evidence>
<dbReference type="InterPro" id="IPR006640">
    <property type="entry name" value="SprT-like_domain"/>
</dbReference>
<dbReference type="PROSITE" id="PS51908">
    <property type="entry name" value="ZF_UBZ4"/>
    <property type="match status" value="1"/>
</dbReference>
<evidence type="ECO:0000256" key="12">
    <source>
        <dbReference type="ARBA" id="ARBA00023204"/>
    </source>
</evidence>
<dbReference type="GO" id="GO:0006508">
    <property type="term" value="P:proteolysis"/>
    <property type="evidence" value="ECO:0007669"/>
    <property type="project" value="UniProtKB-KW"/>
</dbReference>
<sequence>MDEDFLLALQLQEQFDYEASTYSSNVDKSVDQVSKKRKVGTDDSVIPYYNHSFEPERPMSIVDESWEMLDPSPDVRAMFMQFNDMFFWGKLCGVEVKWSPRMTLCAGVCSYEGRGGLCSIRLSEPLLKLRPRRDLVQTLLHEMIHALLFVTQNNRDRDGHGPEFCKHMDRINKASGANITVYHTFHDEVDLYRQHWWRCDGPCQSRKPFFGYVKRAMNRAPSAKDPWWADHQRTCGGTYHKIKEPDDYGKKGKKGEGKDEKGPTKPTGKSKPSSTVTGKSGSQDIRNVLPFSGRGFVLGGNSQLFSSQNPPTSSHARPNVPASPKPLSSPTGVNSPGRPGQNSPHKTASTATVSPAVAGPRPLGKKSVSNTRAFINVNGSPVRISKDSGHPANSFSNSTDFARAKQRSVQDLFNAKGLKSPDRVGTSATASSASKPAAEIRGSLNGTQSGKSLVEGSCSKAFRQPAGSGDTQKLGHPNSLHSGNPGSSKPGFASSFDSKHPKSPAKPVTATAVSRKRPWDDRTSASIFDFFQRKINETSSPRGKTEGTGAIVPSPTVQAASVSTATLTVSCPVCQSTVLESKINEHLDSCLT</sequence>
<dbReference type="GO" id="GO:0031593">
    <property type="term" value="F:polyubiquitin modification-dependent protein binding"/>
    <property type="evidence" value="ECO:0007669"/>
    <property type="project" value="TreeGrafter"/>
</dbReference>
<accession>A0A9D3T0A0</accession>
<dbReference type="Gene3D" id="3.30.160.60">
    <property type="entry name" value="Classic Zinc Finger"/>
    <property type="match status" value="1"/>
</dbReference>
<dbReference type="PANTHER" id="PTHR21220:SF0">
    <property type="entry name" value="DNA-DEPENDENT METALLOPROTEASE SPRTN"/>
    <property type="match status" value="1"/>
</dbReference>
<dbReference type="EMBL" id="JAFDVH010000018">
    <property type="protein sequence ID" value="KAG7460965.1"/>
    <property type="molecule type" value="Genomic_DNA"/>
</dbReference>
<feature type="compositionally biased region" description="Polar residues" evidence="17">
    <location>
        <begin position="300"/>
        <end position="316"/>
    </location>
</feature>
<gene>
    <name evidence="19" type="ORF">MATL_G00204560</name>
</gene>
<dbReference type="PANTHER" id="PTHR21220">
    <property type="entry name" value="DNA-DEPENDENT METALLOPROTEASE SPRTN"/>
    <property type="match status" value="1"/>
</dbReference>
<feature type="compositionally biased region" description="Low complexity" evidence="17">
    <location>
        <begin position="264"/>
        <end position="282"/>
    </location>
</feature>
<dbReference type="InterPro" id="IPR006642">
    <property type="entry name" value="Rad18_UBZ4"/>
</dbReference>
<dbReference type="FunFam" id="3.30.160.60:FF:000331">
    <property type="entry name" value="E3 ubiquitin-protein ligase RAD18"/>
    <property type="match status" value="1"/>
</dbReference>
<evidence type="ECO:0000313" key="20">
    <source>
        <dbReference type="Proteomes" id="UP001046870"/>
    </source>
</evidence>
<evidence type="ECO:0000256" key="2">
    <source>
        <dbReference type="ARBA" id="ARBA00004286"/>
    </source>
</evidence>
<keyword evidence="4" id="KW-0158">Chromosome</keyword>
<keyword evidence="9" id="KW-0378">Hydrolase</keyword>
<evidence type="ECO:0000256" key="10">
    <source>
        <dbReference type="ARBA" id="ARBA00022833"/>
    </source>
</evidence>
<feature type="region of interest" description="Disordered" evidence="17">
    <location>
        <begin position="238"/>
        <end position="287"/>
    </location>
</feature>
<dbReference type="SMART" id="SM00731">
    <property type="entry name" value="SprT"/>
    <property type="match status" value="1"/>
</dbReference>
<dbReference type="Pfam" id="PF10263">
    <property type="entry name" value="SprT-like"/>
    <property type="match status" value="1"/>
</dbReference>
<evidence type="ECO:0000259" key="18">
    <source>
        <dbReference type="PROSITE" id="PS51908"/>
    </source>
</evidence>
<feature type="compositionally biased region" description="Low complexity" evidence="17">
    <location>
        <begin position="426"/>
        <end position="437"/>
    </location>
</feature>
<dbReference type="Proteomes" id="UP001046870">
    <property type="component" value="Chromosome 18"/>
</dbReference>
<proteinExistence type="inferred from homology"/>